<dbReference type="Proteomes" id="UP000233649">
    <property type="component" value="Unassembled WGS sequence"/>
</dbReference>
<gene>
    <name evidence="1" type="ORF">CVH13_00228</name>
</gene>
<comment type="caution">
    <text evidence="1">The sequence shown here is derived from an EMBL/GenBank/DDBJ whole genome shotgun (WGS) entry which is preliminary data.</text>
</comment>
<accession>A0A2J1E035</accession>
<proteinExistence type="predicted"/>
<reference evidence="1 2" key="1">
    <citation type="journal article" date="2017" name="FEMS Microbiol. Ecol.">
        <title>Reconstructed genomes of novel Dehalococcoides mccartyi strains from 1,2,3,4-tetrachlorodibenzo-p-dioxin-dechlorinating enrichment cultures reveal divergent reductive dehalogenase gene profiles.</title>
        <authorList>
            <person name="Dam H.T."/>
            <person name="Vollmers J."/>
            <person name="Kaster A.K."/>
            <person name="Haggblom M.M."/>
        </authorList>
    </citation>
    <scope>NUCLEOTIDE SEQUENCE [LARGE SCALE GENOMIC DNA]</scope>
    <source>
        <strain evidence="1 2">H1-3-2.001</strain>
    </source>
</reference>
<evidence type="ECO:0000313" key="2">
    <source>
        <dbReference type="Proteomes" id="UP000233649"/>
    </source>
</evidence>
<feature type="non-terminal residue" evidence="1">
    <location>
        <position position="1"/>
    </location>
</feature>
<sequence>TVSGTVTLKNDGTIAANHVEMKFTYVNTEATTPAEILGAASEVLDMATVLEITTATYGGVDIIDDLKTLIGGSPTKIYLSDLSGLTFSTTDVPTPSGAATKALALTFTIDSAVGNGIQGDTITLTITFGLFQDASQHLP</sequence>
<dbReference type="AlphaFoldDB" id="A0A2J1E035"/>
<organism evidence="1 2">
    <name type="scientific">Dehalococcoides mccartyi</name>
    <dbReference type="NCBI Taxonomy" id="61435"/>
    <lineage>
        <taxon>Bacteria</taxon>
        <taxon>Bacillati</taxon>
        <taxon>Chloroflexota</taxon>
        <taxon>Dehalococcoidia</taxon>
        <taxon>Dehalococcoidales</taxon>
        <taxon>Dehalococcoidaceae</taxon>
        <taxon>Dehalococcoides</taxon>
    </lineage>
</organism>
<dbReference type="EMBL" id="PHFD01000077">
    <property type="protein sequence ID" value="PKH47802.1"/>
    <property type="molecule type" value="Genomic_DNA"/>
</dbReference>
<evidence type="ECO:0000313" key="1">
    <source>
        <dbReference type="EMBL" id="PKH47802.1"/>
    </source>
</evidence>
<protein>
    <submittedName>
        <fullName evidence="1">Uncharacterized protein</fullName>
    </submittedName>
</protein>
<name>A0A2J1E035_9CHLR</name>